<sequence>MNKYKKIFSGLGILSISTLIGAGVVACAKTKVEKEETPAPGTSDSKDLATIKNEASVEVEKLQGHEKYAELKAIIDKENATIDELNSAKTSAIEELNNYKNIVQTAIDSIKEETKKTELKTKLEAAGTYKELKAIKDEISTTQSTPQQTPDEKGQNGEGMGTEDLTALKKEANDAVEKIKGHSKYDELKAKVNKDGATKEELNDAKTTVTNELNKFKEEIKKSIEILKDDKKNELKTELESSQDYASLKLVYNKILPLAKVELAAKIDSLQYPDAELSKPTKEKLKQNIKNLTVETYPTENKKIDDLNVALKEEIKKIDELFNFSDLKESAKPETLDPKKNIKHKESYEKRAQNYFKAKLNTLESAEIVSNVITNEYKTKFIKYKELINNNEFHGGNYDDSKRKGLNGRLLNFYGEDDKDKTDEYKDSHSEATLIFHIYETIRQHFYNVEINKISNLTNKNDYLTKKVKILEDGKTNASKKVKDKRFTHNKNLQWLIDNLAKLKTELENAKKEASKTQSSTSR</sequence>
<keyword evidence="4" id="KW-0614">Plasmid</keyword>
<keyword evidence="1" id="KW-0175">Coiled coil</keyword>
<geneLocation type="plasmid" evidence="4 5">
    <name>13</name>
</geneLocation>
<reference evidence="4 5" key="1">
    <citation type="submission" date="2019-01" db="EMBL/GenBank/DDBJ databases">
        <authorList>
            <consortium name="Pathogen Informatics"/>
        </authorList>
    </citation>
    <scope>NUCLEOTIDE SEQUENCE [LARGE SCALE GENOMIC DNA]</scope>
    <source>
        <strain evidence="4 5">NCTC10142</strain>
        <plasmid evidence="5">13</plasmid>
    </source>
</reference>
<dbReference type="PROSITE" id="PS51257">
    <property type="entry name" value="PROKAR_LIPOPROTEIN"/>
    <property type="match status" value="1"/>
</dbReference>
<evidence type="ECO:0000256" key="3">
    <source>
        <dbReference type="SAM" id="SignalP"/>
    </source>
</evidence>
<feature type="coiled-coil region" evidence="1">
    <location>
        <begin position="199"/>
        <end position="237"/>
    </location>
</feature>
<organism evidence="4 5">
    <name type="scientific">Mycoplasmopsis cynos</name>
    <dbReference type="NCBI Taxonomy" id="171284"/>
    <lineage>
        <taxon>Bacteria</taxon>
        <taxon>Bacillati</taxon>
        <taxon>Mycoplasmatota</taxon>
        <taxon>Mycoplasmoidales</taxon>
        <taxon>Metamycoplasmataceae</taxon>
        <taxon>Mycoplasmopsis</taxon>
    </lineage>
</organism>
<evidence type="ECO:0000256" key="2">
    <source>
        <dbReference type="SAM" id="MobiDB-lite"/>
    </source>
</evidence>
<proteinExistence type="predicted"/>
<accession>A0A449AIK7</accession>
<keyword evidence="3" id="KW-0732">Signal</keyword>
<feature type="signal peptide" evidence="3">
    <location>
        <begin position="1"/>
        <end position="22"/>
    </location>
</feature>
<name>A0A449AIK7_9BACT</name>
<protein>
    <recommendedName>
        <fullName evidence="6">Lipoprotein</fullName>
    </recommendedName>
</protein>
<dbReference type="Proteomes" id="UP000289506">
    <property type="component" value="Plasmid 13"/>
</dbReference>
<dbReference type="RefSeq" id="WP_165035634.1">
    <property type="nucleotide sequence ID" value="NZ_LR214986.1"/>
</dbReference>
<feature type="coiled-coil region" evidence="1">
    <location>
        <begin position="68"/>
        <end position="113"/>
    </location>
</feature>
<dbReference type="EMBL" id="LR214986">
    <property type="protein sequence ID" value="VEU64821.1"/>
    <property type="molecule type" value="Genomic_DNA"/>
</dbReference>
<feature type="chain" id="PRO_5019136550" description="Lipoprotein" evidence="3">
    <location>
        <begin position="23"/>
        <end position="523"/>
    </location>
</feature>
<feature type="compositionally biased region" description="Low complexity" evidence="2">
    <location>
        <begin position="140"/>
        <end position="149"/>
    </location>
</feature>
<evidence type="ECO:0000313" key="5">
    <source>
        <dbReference type="Proteomes" id="UP000289506"/>
    </source>
</evidence>
<feature type="coiled-coil region" evidence="1">
    <location>
        <begin position="490"/>
        <end position="520"/>
    </location>
</feature>
<evidence type="ECO:0000313" key="4">
    <source>
        <dbReference type="EMBL" id="VEU64821.1"/>
    </source>
</evidence>
<dbReference type="AlphaFoldDB" id="A0A449AIK7"/>
<evidence type="ECO:0000256" key="1">
    <source>
        <dbReference type="SAM" id="Coils"/>
    </source>
</evidence>
<feature type="region of interest" description="Disordered" evidence="2">
    <location>
        <begin position="138"/>
        <end position="161"/>
    </location>
</feature>
<gene>
    <name evidence="4" type="primary">MCYN0114_6</name>
    <name evidence="4" type="ORF">NCTC10142_00581</name>
</gene>
<evidence type="ECO:0008006" key="6">
    <source>
        <dbReference type="Google" id="ProtNLM"/>
    </source>
</evidence>